<evidence type="ECO:0000256" key="4">
    <source>
        <dbReference type="ARBA" id="ARBA00022993"/>
    </source>
</evidence>
<dbReference type="STRING" id="259564.Mbur_1184"/>
<feature type="binding site" evidence="5">
    <location>
        <begin position="185"/>
        <end position="186"/>
    </location>
    <ligand>
        <name>ATP</name>
        <dbReference type="ChEBI" id="CHEBI:30616"/>
    </ligand>
</feature>
<dbReference type="PIRSF" id="PIRSF004853">
    <property type="entry name" value="UCP004853"/>
    <property type="match status" value="1"/>
</dbReference>
<evidence type="ECO:0000256" key="5">
    <source>
        <dbReference type="HAMAP-Rule" id="MF_02224"/>
    </source>
</evidence>
<dbReference type="Pfam" id="PF02006">
    <property type="entry name" value="PPS_PS"/>
    <property type="match status" value="1"/>
</dbReference>
<protein>
    <recommendedName>
        <fullName evidence="5">4-phosphopantoate--beta-alanine ligase</fullName>
        <ecNumber evidence="5">6.3.2.36</ecNumber>
    </recommendedName>
    <alternativeName>
        <fullName evidence="5">Phosphopantothenate synthetase</fullName>
        <shortName evidence="5">PPS</shortName>
    </alternativeName>
</protein>
<dbReference type="PANTHER" id="PTHR40695:SF1">
    <property type="entry name" value="4-PHOSPHOPANTOATE--BETA-ALANINE LIGASE"/>
    <property type="match status" value="1"/>
</dbReference>
<dbReference type="GO" id="GO:0005524">
    <property type="term" value="F:ATP binding"/>
    <property type="evidence" value="ECO:0007669"/>
    <property type="project" value="UniProtKB-KW"/>
</dbReference>
<name>Q12WR9_METBU</name>
<feature type="binding site" evidence="5">
    <location>
        <begin position="179"/>
        <end position="181"/>
    </location>
    <ligand>
        <name>ATP</name>
        <dbReference type="ChEBI" id="CHEBI:30616"/>
    </ligand>
</feature>
<dbReference type="GO" id="GO:0015937">
    <property type="term" value="P:coenzyme A biosynthetic process"/>
    <property type="evidence" value="ECO:0007669"/>
    <property type="project" value="UniProtKB-UniRule"/>
</dbReference>
<organism evidence="6 7">
    <name type="scientific">Methanococcoides burtonii (strain DSM 6242 / NBRC 107633 / OCM 468 / ACE-M)</name>
    <dbReference type="NCBI Taxonomy" id="259564"/>
    <lineage>
        <taxon>Archaea</taxon>
        <taxon>Methanobacteriati</taxon>
        <taxon>Methanobacteriota</taxon>
        <taxon>Stenosarchaea group</taxon>
        <taxon>Methanomicrobia</taxon>
        <taxon>Methanosarcinales</taxon>
        <taxon>Methanosarcinaceae</taxon>
        <taxon>Methanococcoides</taxon>
    </lineage>
</organism>
<dbReference type="Proteomes" id="UP000001979">
    <property type="component" value="Chromosome"/>
</dbReference>
<sequence>MSDIPKDHPRYASLMTRERIVEGVDIGITSQQGLVAQGRGECFDYLVGERTTTSAFFAEKVAVCMLLLAEYPILSVNGNAAALVPESLVELSEMVGAPLEVNLFHRSDERVARIISHLKQKGASEVLGGKGDARLSLDHGRAIVDSDGIYKADVVLVPLEDGDRCQKLVDMGKTVIAIDLNPMSRTSRTASVTIVDNVVRALGNMVGLATELKELTPFEIKNIIKEYDNERTLSEAVREIRDGLDTIIMDSEVRHDPY</sequence>
<dbReference type="PANTHER" id="PTHR40695">
    <property type="entry name" value="4-PHOSPHOPANTOATE--BETA-ALANINE LIGASE"/>
    <property type="match status" value="1"/>
</dbReference>
<evidence type="ECO:0000313" key="7">
    <source>
        <dbReference type="Proteomes" id="UP000001979"/>
    </source>
</evidence>
<feature type="binding site" evidence="5">
    <location>
        <position position="39"/>
    </location>
    <ligand>
        <name>ATP</name>
        <dbReference type="ChEBI" id="CHEBI:30616"/>
    </ligand>
</feature>
<keyword evidence="4 5" id="KW-0173">Coenzyme A biosynthesis</keyword>
<dbReference type="KEGG" id="mbu:Mbur_1184"/>
<dbReference type="HAMAP" id="MF_02224">
    <property type="entry name" value="PPS"/>
    <property type="match status" value="1"/>
</dbReference>
<dbReference type="EMBL" id="CP000300">
    <property type="protein sequence ID" value="ABE52107.1"/>
    <property type="molecule type" value="Genomic_DNA"/>
</dbReference>
<dbReference type="Gene3D" id="3.40.50.12640">
    <property type="entry name" value="Phosphopantoate/pantothenate synthetase"/>
    <property type="match status" value="1"/>
</dbReference>
<comment type="subunit">
    <text evidence="5">Homodimer.</text>
</comment>
<evidence type="ECO:0000256" key="3">
    <source>
        <dbReference type="ARBA" id="ARBA00022840"/>
    </source>
</evidence>
<dbReference type="InterPro" id="IPR038138">
    <property type="entry name" value="PPS/PS_sf"/>
</dbReference>
<comment type="similarity">
    <text evidence="5">Belongs to the archaeal phosphopantothenate synthetase family.</text>
</comment>
<keyword evidence="3 5" id="KW-0067">ATP-binding</keyword>
<comment type="function">
    <text evidence="5">Catalyzes the condensation of (R)-4-phosphopantoate and beta-alanine to 4'-phosphopantothenate in the CoA biosynthesis pathway.</text>
</comment>
<feature type="binding site" evidence="5">
    <location>
        <begin position="197"/>
        <end position="198"/>
    </location>
    <ligand>
        <name>ATP</name>
        <dbReference type="ChEBI" id="CHEBI:30616"/>
    </ligand>
</feature>
<dbReference type="OrthoDB" id="10078at2157"/>
<proteinExistence type="inferred from homology"/>
<evidence type="ECO:0000256" key="2">
    <source>
        <dbReference type="ARBA" id="ARBA00022741"/>
    </source>
</evidence>
<evidence type="ECO:0000313" key="6">
    <source>
        <dbReference type="EMBL" id="ABE52107.1"/>
    </source>
</evidence>
<dbReference type="GeneID" id="3998340"/>
<dbReference type="HOGENOM" id="CLU_078701_0_0_2"/>
<evidence type="ECO:0000256" key="1">
    <source>
        <dbReference type="ARBA" id="ARBA00022598"/>
    </source>
</evidence>
<feature type="binding site" evidence="5">
    <location>
        <position position="17"/>
    </location>
    <ligand>
        <name>ATP</name>
        <dbReference type="ChEBI" id="CHEBI:30616"/>
    </ligand>
</feature>
<comment type="pathway">
    <text evidence="5">Cofactor biosynthesis; coenzyme A biosynthesis.</text>
</comment>
<keyword evidence="7" id="KW-1185">Reference proteome</keyword>
<dbReference type="GO" id="GO:0016881">
    <property type="term" value="F:acid-amino acid ligase activity"/>
    <property type="evidence" value="ECO:0007669"/>
    <property type="project" value="UniProtKB-UniRule"/>
</dbReference>
<keyword evidence="2 5" id="KW-0547">Nucleotide-binding</keyword>
<comment type="catalytic activity">
    <reaction evidence="5">
        <text>(R)-4-phosphopantoate + beta-alanine + ATP = (R)-4'-phosphopantothenate + AMP + diphosphate + H(+)</text>
        <dbReference type="Rhea" id="RHEA:27930"/>
        <dbReference type="ChEBI" id="CHEBI:10986"/>
        <dbReference type="ChEBI" id="CHEBI:15378"/>
        <dbReference type="ChEBI" id="CHEBI:30616"/>
        <dbReference type="ChEBI" id="CHEBI:33019"/>
        <dbReference type="ChEBI" id="CHEBI:57966"/>
        <dbReference type="ChEBI" id="CHEBI:61294"/>
        <dbReference type="ChEBI" id="CHEBI:456215"/>
        <dbReference type="EC" id="6.3.2.36"/>
    </reaction>
</comment>
<keyword evidence="1 5" id="KW-0436">Ligase</keyword>
<accession>Q12WR9</accession>
<dbReference type="UniPathway" id="UPA00241"/>
<dbReference type="NCBIfam" id="NF010324">
    <property type="entry name" value="PRK13761.1"/>
    <property type="match status" value="1"/>
</dbReference>
<dbReference type="RefSeq" id="WP_011499253.1">
    <property type="nucleotide sequence ID" value="NC_007955.1"/>
</dbReference>
<gene>
    <name evidence="6" type="ordered locus">Mbur_1184</name>
</gene>
<reference evidence="7" key="1">
    <citation type="journal article" date="2009" name="ISME J.">
        <title>The genome sequence of the psychrophilic archaeon, Methanococcoides burtonii: the role of genome evolution in cold adaptation.</title>
        <authorList>
            <person name="Allen M.A."/>
            <person name="Lauro F.M."/>
            <person name="Williams T.J."/>
            <person name="Burg D."/>
            <person name="Siddiqui K.S."/>
            <person name="De Francisci D."/>
            <person name="Chong K.W."/>
            <person name="Pilak O."/>
            <person name="Chew H.H."/>
            <person name="De Maere M.Z."/>
            <person name="Ting L."/>
            <person name="Katrib M."/>
            <person name="Ng C."/>
            <person name="Sowers K.R."/>
            <person name="Galperin M.Y."/>
            <person name="Anderson I.J."/>
            <person name="Ivanova N."/>
            <person name="Dalin E."/>
            <person name="Martinez M."/>
            <person name="Lapidus A."/>
            <person name="Hauser L."/>
            <person name="Land M."/>
            <person name="Thomas T."/>
            <person name="Cavicchioli R."/>
        </authorList>
    </citation>
    <scope>NUCLEOTIDE SEQUENCE [LARGE SCALE GENOMIC DNA]</scope>
    <source>
        <strain evidence="7">DSM 6242 / NBRC 107633 / OCM 468 / ACE-M</strain>
    </source>
</reference>
<dbReference type="EC" id="6.3.2.36" evidence="5"/>
<dbReference type="InterPro" id="IPR002855">
    <property type="entry name" value="PPS/PS"/>
</dbReference>
<dbReference type="AlphaFoldDB" id="Q12WR9"/>
<dbReference type="NCBIfam" id="NF041123">
    <property type="entry name" value="phpantohe_syn_Arch"/>
    <property type="match status" value="1"/>
</dbReference>